<evidence type="ECO:0000313" key="2">
    <source>
        <dbReference type="EMBL" id="RYC11774.1"/>
    </source>
</evidence>
<evidence type="ECO:0000256" key="1">
    <source>
        <dbReference type="SAM" id="MobiDB-lite"/>
    </source>
</evidence>
<dbReference type="AlphaFoldDB" id="A0A4Q2T4B6"/>
<dbReference type="Proteomes" id="UP000291088">
    <property type="component" value="Unassembled WGS sequence"/>
</dbReference>
<dbReference type="EMBL" id="SDVB01000238">
    <property type="protein sequence ID" value="RYC11774.1"/>
    <property type="molecule type" value="Genomic_DNA"/>
</dbReference>
<name>A0A4Q2T4B6_9HYPH</name>
<feature type="compositionally biased region" description="Basic residues" evidence="1">
    <location>
        <begin position="84"/>
        <end position="94"/>
    </location>
</feature>
<keyword evidence="3" id="KW-1185">Reference proteome</keyword>
<evidence type="ECO:0000313" key="3">
    <source>
        <dbReference type="Proteomes" id="UP000291088"/>
    </source>
</evidence>
<sequence>MNHDGFDPALLIGLQKLAERHGDGLATELGERLADQAGRNAAGAEVVAIPGLHQRPVTRLPHGAYSGGENGRGAANVIPFPLPRWKRNEKRRQS</sequence>
<organism evidence="2 3">
    <name type="scientific">Ciceribacter ferrooxidans</name>
    <dbReference type="NCBI Taxonomy" id="2509717"/>
    <lineage>
        <taxon>Bacteria</taxon>
        <taxon>Pseudomonadati</taxon>
        <taxon>Pseudomonadota</taxon>
        <taxon>Alphaproteobacteria</taxon>
        <taxon>Hyphomicrobiales</taxon>
        <taxon>Rhizobiaceae</taxon>
        <taxon>Ciceribacter</taxon>
    </lineage>
</organism>
<comment type="caution">
    <text evidence="2">The sequence shown here is derived from an EMBL/GenBank/DDBJ whole genome shotgun (WGS) entry which is preliminary data.</text>
</comment>
<proteinExistence type="predicted"/>
<accession>A0A4Q2T4B6</accession>
<dbReference type="OrthoDB" id="8289686at2"/>
<dbReference type="RefSeq" id="WP_129332210.1">
    <property type="nucleotide sequence ID" value="NZ_SDVB01000238.1"/>
</dbReference>
<protein>
    <submittedName>
        <fullName evidence="2">Uncharacterized protein</fullName>
    </submittedName>
</protein>
<feature type="region of interest" description="Disordered" evidence="1">
    <location>
        <begin position="59"/>
        <end position="94"/>
    </location>
</feature>
<gene>
    <name evidence="2" type="ORF">EUU22_11915</name>
</gene>
<reference evidence="2 3" key="1">
    <citation type="submission" date="2019-01" db="EMBL/GenBank/DDBJ databases">
        <authorList>
            <person name="Deng T."/>
        </authorList>
    </citation>
    <scope>NUCLEOTIDE SEQUENCE [LARGE SCALE GENOMIC DNA]</scope>
    <source>
        <strain evidence="2 3">F8825</strain>
    </source>
</reference>